<reference evidence="2 3" key="1">
    <citation type="submission" date="2018-12" db="EMBL/GenBank/DDBJ databases">
        <authorList>
            <consortium name="Pathogen Informatics"/>
        </authorList>
    </citation>
    <scope>NUCLEOTIDE SEQUENCE [LARGE SCALE GENOMIC DNA]</scope>
    <source>
        <strain evidence="2 3">NCTC11466</strain>
    </source>
</reference>
<dbReference type="KEGG" id="clap:NCTC11466_04570"/>
<keyword evidence="1" id="KW-0472">Membrane</keyword>
<proteinExistence type="predicted"/>
<evidence type="ECO:0000313" key="2">
    <source>
        <dbReference type="EMBL" id="VEC02032.1"/>
    </source>
</evidence>
<protein>
    <submittedName>
        <fullName evidence="2">Uncharacterized protein</fullName>
    </submittedName>
</protein>
<sequence length="46" mass="5398">MPCGYWVLSIAIFHCVHPWVRAFLGCYTFMPAFYPYRNLTVSILIV</sequence>
<evidence type="ECO:0000313" key="3">
    <source>
        <dbReference type="Proteomes" id="UP000274122"/>
    </source>
</evidence>
<accession>A0A447V8N6</accession>
<keyword evidence="3" id="KW-1185">Reference proteome</keyword>
<keyword evidence="1" id="KW-1133">Transmembrane helix</keyword>
<dbReference type="Proteomes" id="UP000274122">
    <property type="component" value="Chromosome"/>
</dbReference>
<organism evidence="2 3">
    <name type="scientific">Cedecea lapagei</name>
    <dbReference type="NCBI Taxonomy" id="158823"/>
    <lineage>
        <taxon>Bacteria</taxon>
        <taxon>Pseudomonadati</taxon>
        <taxon>Pseudomonadota</taxon>
        <taxon>Gammaproteobacteria</taxon>
        <taxon>Enterobacterales</taxon>
        <taxon>Enterobacteriaceae</taxon>
        <taxon>Cedecea</taxon>
    </lineage>
</organism>
<feature type="transmembrane region" description="Helical" evidence="1">
    <location>
        <begin position="6"/>
        <end position="30"/>
    </location>
</feature>
<keyword evidence="1" id="KW-0812">Transmembrane</keyword>
<dbReference type="EMBL" id="LR134201">
    <property type="protein sequence ID" value="VEC02032.1"/>
    <property type="molecule type" value="Genomic_DNA"/>
</dbReference>
<dbReference type="AlphaFoldDB" id="A0A447V8N6"/>
<name>A0A447V8N6_9ENTR</name>
<evidence type="ECO:0000256" key="1">
    <source>
        <dbReference type="SAM" id="Phobius"/>
    </source>
</evidence>
<gene>
    <name evidence="2" type="ORF">NCTC11466_04570</name>
</gene>